<dbReference type="RefSeq" id="WP_377335735.1">
    <property type="nucleotide sequence ID" value="NZ_JBHLUE010000002.1"/>
</dbReference>
<dbReference type="InterPro" id="IPR023393">
    <property type="entry name" value="START-like_dom_sf"/>
</dbReference>
<dbReference type="SUPFAM" id="SSF55961">
    <property type="entry name" value="Bet v1-like"/>
    <property type="match status" value="1"/>
</dbReference>
<comment type="caution">
    <text evidence="3">The sequence shown here is derived from an EMBL/GenBank/DDBJ whole genome shotgun (WGS) entry which is preliminary data.</text>
</comment>
<dbReference type="CDD" id="cd08891">
    <property type="entry name" value="SRPBCC_CalC"/>
    <property type="match status" value="1"/>
</dbReference>
<keyword evidence="4" id="KW-1185">Reference proteome</keyword>
<evidence type="ECO:0000256" key="1">
    <source>
        <dbReference type="ARBA" id="ARBA00006817"/>
    </source>
</evidence>
<protein>
    <submittedName>
        <fullName evidence="3">SRPBCC family protein</fullName>
    </submittedName>
</protein>
<evidence type="ECO:0000313" key="3">
    <source>
        <dbReference type="EMBL" id="MFC0563325.1"/>
    </source>
</evidence>
<dbReference type="Proteomes" id="UP001589894">
    <property type="component" value="Unassembled WGS sequence"/>
</dbReference>
<evidence type="ECO:0000313" key="4">
    <source>
        <dbReference type="Proteomes" id="UP001589894"/>
    </source>
</evidence>
<dbReference type="InterPro" id="IPR013538">
    <property type="entry name" value="ASHA1/2-like_C"/>
</dbReference>
<evidence type="ECO:0000259" key="2">
    <source>
        <dbReference type="Pfam" id="PF08327"/>
    </source>
</evidence>
<comment type="similarity">
    <text evidence="1">Belongs to the AHA1 family.</text>
</comment>
<name>A0ABV6NRC8_9ACTN</name>
<dbReference type="Gene3D" id="3.30.530.20">
    <property type="match status" value="1"/>
</dbReference>
<accession>A0ABV6NRC8</accession>
<organism evidence="3 4">
    <name type="scientific">Plantactinospora siamensis</name>
    <dbReference type="NCBI Taxonomy" id="555372"/>
    <lineage>
        <taxon>Bacteria</taxon>
        <taxon>Bacillati</taxon>
        <taxon>Actinomycetota</taxon>
        <taxon>Actinomycetes</taxon>
        <taxon>Micromonosporales</taxon>
        <taxon>Micromonosporaceae</taxon>
        <taxon>Plantactinospora</taxon>
    </lineage>
</organism>
<reference evidence="3 4" key="1">
    <citation type="submission" date="2024-09" db="EMBL/GenBank/DDBJ databases">
        <authorList>
            <person name="Sun Q."/>
            <person name="Mori K."/>
        </authorList>
    </citation>
    <scope>NUCLEOTIDE SEQUENCE [LARGE SCALE GENOMIC DNA]</scope>
    <source>
        <strain evidence="3 4">TBRC 2205</strain>
    </source>
</reference>
<sequence length="169" mass="18923">MGQGAIKLPEVRPDAADFSLHCRIHVPVPPAIAFAAFTERFADWWVREYTWSGPAALADIGIEPRPDGMAYEIGPHGFRTDFGRVLVWDPPQRLVLTWQIGPDRVPVPDPGQASEIEVRFVPDGDVRTLVELDHRGFDRHGDDAQGYLQALTAGWQELLGRYADMLRVP</sequence>
<dbReference type="Pfam" id="PF08327">
    <property type="entry name" value="AHSA1"/>
    <property type="match status" value="1"/>
</dbReference>
<proteinExistence type="inferred from homology"/>
<dbReference type="EMBL" id="JBHLUE010000002">
    <property type="protein sequence ID" value="MFC0563325.1"/>
    <property type="molecule type" value="Genomic_DNA"/>
</dbReference>
<feature type="domain" description="Activator of Hsp90 ATPase homologue 1/2-like C-terminal" evidence="2">
    <location>
        <begin position="28"/>
        <end position="161"/>
    </location>
</feature>
<gene>
    <name evidence="3" type="ORF">ACFFHU_03965</name>
</gene>